<sequence length="80" mass="9163">MPIPWLEVGDITFKQGWGNSDSQICELLAGCLCYVHGEQFTFNYYELDLLFALKRLAHVRYYLMNLLIYIAPGFMPVGPG</sequence>
<keyword evidence="2" id="KW-1185">Reference proteome</keyword>
<evidence type="ECO:0000313" key="2">
    <source>
        <dbReference type="Proteomes" id="UP000326912"/>
    </source>
</evidence>
<protein>
    <submittedName>
        <fullName evidence="1">Uncharacterized protein</fullName>
    </submittedName>
</protein>
<dbReference type="Proteomes" id="UP000326912">
    <property type="component" value="Unassembled WGS sequence"/>
</dbReference>
<dbReference type="RefSeq" id="WP_151757630.1">
    <property type="nucleotide sequence ID" value="NZ_BKZW01000002.1"/>
</dbReference>
<dbReference type="EMBL" id="BKZW01000002">
    <property type="protein sequence ID" value="GER89787.1"/>
    <property type="molecule type" value="Genomic_DNA"/>
</dbReference>
<name>A0A5J4KTN2_9CHLR</name>
<evidence type="ECO:0000313" key="1">
    <source>
        <dbReference type="EMBL" id="GER89787.1"/>
    </source>
</evidence>
<gene>
    <name evidence="1" type="ORF">KDW_39490</name>
</gene>
<accession>A0A5J4KTN2</accession>
<reference evidence="1 2" key="1">
    <citation type="submission" date="2019-10" db="EMBL/GenBank/DDBJ databases">
        <title>Dictyobacter vulcani sp. nov., within the class Ktedonobacteria, isolated from soil of volcanic Mt. Zao.</title>
        <authorList>
            <person name="Zheng Y."/>
            <person name="Wang C.M."/>
            <person name="Sakai Y."/>
            <person name="Abe K."/>
            <person name="Yokota A."/>
            <person name="Yabe S."/>
        </authorList>
    </citation>
    <scope>NUCLEOTIDE SEQUENCE [LARGE SCALE GENOMIC DNA]</scope>
    <source>
        <strain evidence="1 2">W12</strain>
    </source>
</reference>
<proteinExistence type="predicted"/>
<dbReference type="AlphaFoldDB" id="A0A5J4KTN2"/>
<organism evidence="1 2">
    <name type="scientific">Dictyobacter vulcani</name>
    <dbReference type="NCBI Taxonomy" id="2607529"/>
    <lineage>
        <taxon>Bacteria</taxon>
        <taxon>Bacillati</taxon>
        <taxon>Chloroflexota</taxon>
        <taxon>Ktedonobacteria</taxon>
        <taxon>Ktedonobacterales</taxon>
        <taxon>Dictyobacteraceae</taxon>
        <taxon>Dictyobacter</taxon>
    </lineage>
</organism>
<comment type="caution">
    <text evidence="1">The sequence shown here is derived from an EMBL/GenBank/DDBJ whole genome shotgun (WGS) entry which is preliminary data.</text>
</comment>